<gene>
    <name evidence="1" type="ORF">LOY88_005325</name>
</gene>
<dbReference type="EMBL" id="JALBCA010000092">
    <property type="protein sequence ID" value="KAI2383358.1"/>
    <property type="molecule type" value="Genomic_DNA"/>
</dbReference>
<protein>
    <submittedName>
        <fullName evidence="1">Uncharacterized protein</fullName>
    </submittedName>
</protein>
<reference evidence="1" key="1">
    <citation type="journal article" date="2022" name="bioRxiv">
        <title>Population genetic analysis of Ophidiomyces ophidiicola, the causative agent of snake fungal disease, indicates recent introductions to the USA.</title>
        <authorList>
            <person name="Ladner J.T."/>
            <person name="Palmer J.M."/>
            <person name="Ettinger C.L."/>
            <person name="Stajich J.E."/>
            <person name="Farrell T.M."/>
            <person name="Glorioso B.M."/>
            <person name="Lawson B."/>
            <person name="Price S.J."/>
            <person name="Stengle A.G."/>
            <person name="Grear D.A."/>
            <person name="Lorch J.M."/>
        </authorList>
    </citation>
    <scope>NUCLEOTIDE SEQUENCE</scope>
    <source>
        <strain evidence="1">NWHC 24266-5</strain>
    </source>
</reference>
<sequence>MVPRNHFTRIPSASGTVPSATANSYGGSQNPTPAPPPSSVRRNLFHSHFSRRQQPSSTSSSSLSSNRTHTRTLTGGDGSGLSSDINGSSKYRLPAGALSLGAAGNSISDGDDLVVRDKNGSYKIDMPMLQPGALGEMASGENGNAMATIGGDEHMGLGPDGGMTSVDKEKIDAGIAEMMRRNRSRQLNSEPSEVYLLIQQSLQNRVALLEEDRWMFESEQEIRT</sequence>
<organism evidence="1">
    <name type="scientific">Ophidiomyces ophidiicola</name>
    <dbReference type="NCBI Taxonomy" id="1387563"/>
    <lineage>
        <taxon>Eukaryota</taxon>
        <taxon>Fungi</taxon>
        <taxon>Dikarya</taxon>
        <taxon>Ascomycota</taxon>
        <taxon>Pezizomycotina</taxon>
        <taxon>Eurotiomycetes</taxon>
        <taxon>Eurotiomycetidae</taxon>
        <taxon>Onygenales</taxon>
        <taxon>Onygenaceae</taxon>
        <taxon>Ophidiomyces</taxon>
    </lineage>
</organism>
<name>A0ACB8UQZ7_9EURO</name>
<proteinExistence type="predicted"/>
<evidence type="ECO:0000313" key="1">
    <source>
        <dbReference type="EMBL" id="KAI2383358.1"/>
    </source>
</evidence>
<comment type="caution">
    <text evidence="1">The sequence shown here is derived from an EMBL/GenBank/DDBJ whole genome shotgun (WGS) entry which is preliminary data.</text>
</comment>
<accession>A0ACB8UQZ7</accession>